<organism evidence="2">
    <name type="scientific">viral metagenome</name>
    <dbReference type="NCBI Taxonomy" id="1070528"/>
    <lineage>
        <taxon>unclassified sequences</taxon>
        <taxon>metagenomes</taxon>
        <taxon>organismal metagenomes</taxon>
    </lineage>
</organism>
<accession>A0A6M3L1V4</accession>
<proteinExistence type="predicted"/>
<reference evidence="2" key="1">
    <citation type="submission" date="2020-03" db="EMBL/GenBank/DDBJ databases">
        <title>The deep terrestrial virosphere.</title>
        <authorList>
            <person name="Holmfeldt K."/>
            <person name="Nilsson E."/>
            <person name="Simone D."/>
            <person name="Lopez-Fernandez M."/>
            <person name="Wu X."/>
            <person name="de Brujin I."/>
            <person name="Lundin D."/>
            <person name="Andersson A."/>
            <person name="Bertilsson S."/>
            <person name="Dopson M."/>
        </authorList>
    </citation>
    <scope>NUCLEOTIDE SEQUENCE</scope>
    <source>
        <strain evidence="2">MM415B02907</strain>
    </source>
</reference>
<feature type="coiled-coil region" evidence="1">
    <location>
        <begin position="85"/>
        <end position="112"/>
    </location>
</feature>
<keyword evidence="1" id="KW-0175">Coiled coil</keyword>
<evidence type="ECO:0000313" key="2">
    <source>
        <dbReference type="EMBL" id="QJA87701.1"/>
    </source>
</evidence>
<name>A0A6M3L1V4_9ZZZZ</name>
<dbReference type="EMBL" id="MT142727">
    <property type="protein sequence ID" value="QJA87701.1"/>
    <property type="molecule type" value="Genomic_DNA"/>
</dbReference>
<sequence length="188" mass="21840">MTGTSYTTANSNVTTNGTCLAWNYWVDYGNASTAANTWVYWNDSTTYIPCNLQFKDQHLVSWEPETEEQKQLRLVSEELARVAEQERLEKQRQAEEKALQLLLDNLEENQVEIFKKTGCFVVTSQSGKKYRINKGRSSNVEELKEDGTTEKRMCFHPELWVPDYDTMLAQKLMLEFSEQEARRVANFS</sequence>
<evidence type="ECO:0000256" key="1">
    <source>
        <dbReference type="SAM" id="Coils"/>
    </source>
</evidence>
<dbReference type="AlphaFoldDB" id="A0A6M3L1V4"/>
<protein>
    <submittedName>
        <fullName evidence="2">Uncharacterized protein</fullName>
    </submittedName>
</protein>
<gene>
    <name evidence="2" type="ORF">MM415B02907_0003</name>
</gene>